<dbReference type="SUPFAM" id="SSF47384">
    <property type="entry name" value="Homodimeric domain of signal transducing histidine kinase"/>
    <property type="match status" value="1"/>
</dbReference>
<keyword evidence="16" id="KW-1185">Reference proteome</keyword>
<proteinExistence type="predicted"/>
<dbReference type="Gene3D" id="1.10.287.130">
    <property type="match status" value="1"/>
</dbReference>
<dbReference type="Gene3D" id="3.30.450.40">
    <property type="match status" value="2"/>
</dbReference>
<dbReference type="SMART" id="SM00387">
    <property type="entry name" value="HATPase_c"/>
    <property type="match status" value="1"/>
</dbReference>
<dbReference type="Pfam" id="PF01590">
    <property type="entry name" value="GAF"/>
    <property type="match status" value="2"/>
</dbReference>
<dbReference type="InterPro" id="IPR005467">
    <property type="entry name" value="His_kinase_dom"/>
</dbReference>
<keyword evidence="6" id="KW-0808">Transferase</keyword>
<evidence type="ECO:0000259" key="14">
    <source>
        <dbReference type="PROSITE" id="PS50885"/>
    </source>
</evidence>
<dbReference type="CDD" id="cd06225">
    <property type="entry name" value="HAMP"/>
    <property type="match status" value="1"/>
</dbReference>
<dbReference type="GO" id="GO:0009927">
    <property type="term" value="F:histidine phosphotransfer kinase activity"/>
    <property type="evidence" value="ECO:0007669"/>
    <property type="project" value="TreeGrafter"/>
</dbReference>
<dbReference type="PANTHER" id="PTHR43047:SF72">
    <property type="entry name" value="OSMOSENSING HISTIDINE PROTEIN KINASE SLN1"/>
    <property type="match status" value="1"/>
</dbReference>
<keyword evidence="4" id="KW-1003">Cell membrane</keyword>
<dbReference type="InterPro" id="IPR036890">
    <property type="entry name" value="HATPase_C_sf"/>
</dbReference>
<dbReference type="SUPFAM" id="SSF55874">
    <property type="entry name" value="ATPase domain of HSP90 chaperone/DNA topoisomerase II/histidine kinase"/>
    <property type="match status" value="1"/>
</dbReference>
<dbReference type="InterPro" id="IPR036097">
    <property type="entry name" value="HisK_dim/P_sf"/>
</dbReference>
<evidence type="ECO:0000256" key="6">
    <source>
        <dbReference type="ARBA" id="ARBA00022679"/>
    </source>
</evidence>
<dbReference type="Pfam" id="PF02518">
    <property type="entry name" value="HATPase_c"/>
    <property type="match status" value="1"/>
</dbReference>
<evidence type="ECO:0000256" key="4">
    <source>
        <dbReference type="ARBA" id="ARBA00022475"/>
    </source>
</evidence>
<dbReference type="EMBL" id="VDUZ01000052">
    <property type="protein sequence ID" value="TXL70860.1"/>
    <property type="molecule type" value="Genomic_DNA"/>
</dbReference>
<dbReference type="InterPro" id="IPR003594">
    <property type="entry name" value="HATPase_dom"/>
</dbReference>
<dbReference type="Gene3D" id="3.30.450.20">
    <property type="entry name" value="PAS domain"/>
    <property type="match status" value="1"/>
</dbReference>
<feature type="domain" description="Histidine kinase" evidence="13">
    <location>
        <begin position="749"/>
        <end position="967"/>
    </location>
</feature>
<dbReference type="EC" id="2.7.13.3" evidence="3"/>
<dbReference type="InterPro" id="IPR029016">
    <property type="entry name" value="GAF-like_dom_sf"/>
</dbReference>
<evidence type="ECO:0000256" key="9">
    <source>
        <dbReference type="ARBA" id="ARBA00022989"/>
    </source>
</evidence>
<dbReference type="GO" id="GO:0000155">
    <property type="term" value="F:phosphorelay sensor kinase activity"/>
    <property type="evidence" value="ECO:0007669"/>
    <property type="project" value="InterPro"/>
</dbReference>
<organism evidence="15 16">
    <name type="scientific">Vineibacter terrae</name>
    <dbReference type="NCBI Taxonomy" id="2586908"/>
    <lineage>
        <taxon>Bacteria</taxon>
        <taxon>Pseudomonadati</taxon>
        <taxon>Pseudomonadota</taxon>
        <taxon>Alphaproteobacteria</taxon>
        <taxon>Hyphomicrobiales</taxon>
        <taxon>Vineibacter</taxon>
    </lineage>
</organism>
<dbReference type="FunFam" id="1.10.287.130:FF:000001">
    <property type="entry name" value="Two-component sensor histidine kinase"/>
    <property type="match status" value="1"/>
</dbReference>
<evidence type="ECO:0000256" key="10">
    <source>
        <dbReference type="ARBA" id="ARBA00023012"/>
    </source>
</evidence>
<dbReference type="SUPFAM" id="SSF55781">
    <property type="entry name" value="GAF domain-like"/>
    <property type="match status" value="2"/>
</dbReference>
<sequence length="974" mass="106416">MSDVVPARRGLFAKYIGGMITVVTLVLVVNRGIDVWVSYQDTRAALSRIQQEKAIAAAQGVEQYVSEIERQIGWTTHAQWAAGSIDQRYYDFNRLMRQVPDITELVDLDGNGRERLKVSRVAMNVIGSDADWSEDPRFKGILDKRVWFSPIYWRRESEPYMTMSLARAGRRSGATVAEVNLKLIVDVINAIKVGKAGYAYVVNRDGRLIAHPDISQVLRNTDMARLSHVQAALRARQGSRDEAPRATVGVNLANQNVLSAAASIPALDWLVFVELPLNEALQPLYASLIQTGLLLLFGIALAAGAAWVLARHMIVPIRVLSAGAARLGGGDLTHRIAVRSGDELETLGSSFNRMAEQLQESYANLEHKVEARTQELARSVDELTASGEILRLIAGTPEDLRPVFQSILQHGTRLCEANFSVLWTIHGDVFRLVALHNIPPALASHLDQDMQSGPDTAIGPAMHSLTPNQIEDTRMSPAYIAGDLLHRAFVDQGGVRSMLSVPMVHQGELIGLLSIFRHDVGRFADKHVNLMSTFADQAVIAVENSRLLRELRTRSEELSESLEYQTATSDVLKVISGSAFNLVPVLKTVAETAATLCCAAEAALFLREGDTYRWAASVDSSNPFLDAVREQHFLPGRDSLIGRIALEGKLMQIEDVLDDPEYGRKDLAQQGGVRTLLGVPLVREGIMTGVMVLTRHHVEAFTDKQVEVLRVFADQAVIAVENVRLFTEIQEKSRQLELASQHKSQFLANMSHELRTPLNAVLGYAELLIDGIYGELPDRARGVLERMQSNGQHLLGLINEVLDLSKIEAGQLKLTLDTYALSAIVQTVVAATESLASAKGLKLKAVVAANLPAGVGDERRLAQVLLNLVGNAIKFTDQGSVEIVAVARGPTFEIAVSDTGPGIAAEDQTRIFEEFQQIDNTSTRRKGGTGLGLAISRRIVAMHGGALIVESALGRGSTFRVVLPVKVDKQQEAA</sequence>
<evidence type="ECO:0000256" key="8">
    <source>
        <dbReference type="ARBA" id="ARBA00022777"/>
    </source>
</evidence>
<keyword evidence="11 12" id="KW-0472">Membrane</keyword>
<keyword evidence="5" id="KW-0597">Phosphoprotein</keyword>
<dbReference type="InterPro" id="IPR003018">
    <property type="entry name" value="GAF"/>
</dbReference>
<feature type="domain" description="HAMP" evidence="14">
    <location>
        <begin position="311"/>
        <end position="363"/>
    </location>
</feature>
<keyword evidence="7 12" id="KW-0812">Transmembrane</keyword>
<dbReference type="InterPro" id="IPR003660">
    <property type="entry name" value="HAMP_dom"/>
</dbReference>
<dbReference type="CDD" id="cd12912">
    <property type="entry name" value="PDC2_MCP_like"/>
    <property type="match status" value="1"/>
</dbReference>
<evidence type="ECO:0000256" key="1">
    <source>
        <dbReference type="ARBA" id="ARBA00000085"/>
    </source>
</evidence>
<dbReference type="Gene3D" id="3.30.565.10">
    <property type="entry name" value="Histidine kinase-like ATPase, C-terminal domain"/>
    <property type="match status" value="1"/>
</dbReference>
<accession>A0A5C8PAZ8</accession>
<dbReference type="PRINTS" id="PR00344">
    <property type="entry name" value="BCTRLSENSOR"/>
</dbReference>
<evidence type="ECO:0000256" key="3">
    <source>
        <dbReference type="ARBA" id="ARBA00012438"/>
    </source>
</evidence>
<dbReference type="Pfam" id="PF00512">
    <property type="entry name" value="HisKA"/>
    <property type="match status" value="1"/>
</dbReference>
<reference evidence="15 16" key="1">
    <citation type="submission" date="2019-06" db="EMBL/GenBank/DDBJ databases">
        <title>New taxonomy in bacterial strain CC-CFT640, isolated from vineyard.</title>
        <authorList>
            <person name="Lin S.-Y."/>
            <person name="Tsai C.-F."/>
            <person name="Young C.-C."/>
        </authorList>
    </citation>
    <scope>NUCLEOTIDE SEQUENCE [LARGE SCALE GENOMIC DNA]</scope>
    <source>
        <strain evidence="15 16">CC-CFT640</strain>
    </source>
</reference>
<dbReference type="AlphaFoldDB" id="A0A5C8PAZ8"/>
<dbReference type="SMART" id="SM00304">
    <property type="entry name" value="HAMP"/>
    <property type="match status" value="1"/>
</dbReference>
<dbReference type="SMART" id="SM00065">
    <property type="entry name" value="GAF"/>
    <property type="match status" value="2"/>
</dbReference>
<evidence type="ECO:0000256" key="12">
    <source>
        <dbReference type="SAM" id="Phobius"/>
    </source>
</evidence>
<dbReference type="CDD" id="cd00082">
    <property type="entry name" value="HisKA"/>
    <property type="match status" value="1"/>
</dbReference>
<dbReference type="Pfam" id="PF02743">
    <property type="entry name" value="dCache_1"/>
    <property type="match status" value="1"/>
</dbReference>
<evidence type="ECO:0000313" key="16">
    <source>
        <dbReference type="Proteomes" id="UP000321638"/>
    </source>
</evidence>
<dbReference type="CDD" id="cd16922">
    <property type="entry name" value="HATPase_EvgS-ArcB-TorS-like"/>
    <property type="match status" value="1"/>
</dbReference>
<evidence type="ECO:0000259" key="13">
    <source>
        <dbReference type="PROSITE" id="PS50109"/>
    </source>
</evidence>
<dbReference type="PROSITE" id="PS50885">
    <property type="entry name" value="HAMP"/>
    <property type="match status" value="1"/>
</dbReference>
<dbReference type="InterPro" id="IPR003661">
    <property type="entry name" value="HisK_dim/P_dom"/>
</dbReference>
<protein>
    <recommendedName>
        <fullName evidence="3">histidine kinase</fullName>
        <ecNumber evidence="3">2.7.13.3</ecNumber>
    </recommendedName>
</protein>
<dbReference type="GO" id="GO:0005886">
    <property type="term" value="C:plasma membrane"/>
    <property type="evidence" value="ECO:0007669"/>
    <property type="project" value="UniProtKB-SubCell"/>
</dbReference>
<dbReference type="SUPFAM" id="SSF158472">
    <property type="entry name" value="HAMP domain-like"/>
    <property type="match status" value="1"/>
</dbReference>
<dbReference type="FunFam" id="3.30.565.10:FF:000010">
    <property type="entry name" value="Sensor histidine kinase RcsC"/>
    <property type="match status" value="1"/>
</dbReference>
<gene>
    <name evidence="15" type="ORF">FHP25_32590</name>
</gene>
<dbReference type="PANTHER" id="PTHR43047">
    <property type="entry name" value="TWO-COMPONENT HISTIDINE PROTEIN KINASE"/>
    <property type="match status" value="1"/>
</dbReference>
<comment type="catalytic activity">
    <reaction evidence="1">
        <text>ATP + protein L-histidine = ADP + protein N-phospho-L-histidine.</text>
        <dbReference type="EC" id="2.7.13.3"/>
    </reaction>
</comment>
<dbReference type="SMART" id="SM00388">
    <property type="entry name" value="HisKA"/>
    <property type="match status" value="1"/>
</dbReference>
<dbReference type="OrthoDB" id="315417at2"/>
<evidence type="ECO:0000256" key="7">
    <source>
        <dbReference type="ARBA" id="ARBA00022692"/>
    </source>
</evidence>
<comment type="subcellular location">
    <subcellularLocation>
        <location evidence="2">Cell membrane</location>
        <topology evidence="2">Multi-pass membrane protein</topology>
    </subcellularLocation>
</comment>
<comment type="caution">
    <text evidence="15">The sequence shown here is derived from an EMBL/GenBank/DDBJ whole genome shotgun (WGS) entry which is preliminary data.</text>
</comment>
<feature type="transmembrane region" description="Helical" evidence="12">
    <location>
        <begin position="12"/>
        <end position="33"/>
    </location>
</feature>
<dbReference type="RefSeq" id="WP_147851192.1">
    <property type="nucleotide sequence ID" value="NZ_VDUZ01000052.1"/>
</dbReference>
<keyword evidence="9 12" id="KW-1133">Transmembrane helix</keyword>
<dbReference type="Gene3D" id="6.10.340.10">
    <property type="match status" value="1"/>
</dbReference>
<dbReference type="Proteomes" id="UP000321638">
    <property type="component" value="Unassembled WGS sequence"/>
</dbReference>
<evidence type="ECO:0000256" key="2">
    <source>
        <dbReference type="ARBA" id="ARBA00004651"/>
    </source>
</evidence>
<dbReference type="PROSITE" id="PS50109">
    <property type="entry name" value="HIS_KIN"/>
    <property type="match status" value="1"/>
</dbReference>
<evidence type="ECO:0000256" key="5">
    <source>
        <dbReference type="ARBA" id="ARBA00022553"/>
    </source>
</evidence>
<name>A0A5C8PAZ8_9HYPH</name>
<evidence type="ECO:0000313" key="15">
    <source>
        <dbReference type="EMBL" id="TXL70860.1"/>
    </source>
</evidence>
<feature type="transmembrane region" description="Helical" evidence="12">
    <location>
        <begin position="284"/>
        <end position="310"/>
    </location>
</feature>
<evidence type="ECO:0000256" key="11">
    <source>
        <dbReference type="ARBA" id="ARBA00023136"/>
    </source>
</evidence>
<keyword evidence="10" id="KW-0902">Two-component regulatory system</keyword>
<dbReference type="Pfam" id="PF00672">
    <property type="entry name" value="HAMP"/>
    <property type="match status" value="1"/>
</dbReference>
<dbReference type="InterPro" id="IPR033479">
    <property type="entry name" value="dCache_1"/>
</dbReference>
<keyword evidence="8" id="KW-0418">Kinase</keyword>
<dbReference type="InterPro" id="IPR004358">
    <property type="entry name" value="Sig_transdc_His_kin-like_C"/>
</dbReference>